<dbReference type="InterPro" id="IPR014729">
    <property type="entry name" value="Rossmann-like_a/b/a_fold"/>
</dbReference>
<keyword evidence="3" id="KW-1185">Reference proteome</keyword>
<dbReference type="RefSeq" id="WP_329410219.1">
    <property type="nucleotide sequence ID" value="NZ_CP109441.1"/>
</dbReference>
<dbReference type="PANTHER" id="PTHR43169">
    <property type="entry name" value="EXSB FAMILY PROTEIN"/>
    <property type="match status" value="1"/>
</dbReference>
<dbReference type="InterPro" id="IPR052188">
    <property type="entry name" value="Ni-pincer_cofactor_biosynth"/>
</dbReference>
<proteinExistence type="predicted"/>
<feature type="compositionally biased region" description="Basic and acidic residues" evidence="1">
    <location>
        <begin position="284"/>
        <end position="298"/>
    </location>
</feature>
<evidence type="ECO:0000313" key="3">
    <source>
        <dbReference type="Proteomes" id="UP001432062"/>
    </source>
</evidence>
<name>A0ABZ1YTW9_9NOCA</name>
<dbReference type="GO" id="GO:0016787">
    <property type="term" value="F:hydrolase activity"/>
    <property type="evidence" value="ECO:0007669"/>
    <property type="project" value="UniProtKB-KW"/>
</dbReference>
<dbReference type="Proteomes" id="UP001432062">
    <property type="component" value="Chromosome"/>
</dbReference>
<evidence type="ECO:0000313" key="2">
    <source>
        <dbReference type="EMBL" id="WUV46473.1"/>
    </source>
</evidence>
<gene>
    <name evidence="2" type="ORF">OG563_46810</name>
</gene>
<dbReference type="PANTHER" id="PTHR43169:SF2">
    <property type="entry name" value="NAD_GMP SYNTHASE DOMAIN-CONTAINING PROTEIN"/>
    <property type="match status" value="1"/>
</dbReference>
<dbReference type="SUPFAM" id="SSF52402">
    <property type="entry name" value="Adenine nucleotide alpha hydrolases-like"/>
    <property type="match status" value="1"/>
</dbReference>
<dbReference type="InterPro" id="IPR005232">
    <property type="entry name" value="LarE"/>
</dbReference>
<organism evidence="2 3">
    <name type="scientific">Nocardia vinacea</name>
    <dbReference type="NCBI Taxonomy" id="96468"/>
    <lineage>
        <taxon>Bacteria</taxon>
        <taxon>Bacillati</taxon>
        <taxon>Actinomycetota</taxon>
        <taxon>Actinomycetes</taxon>
        <taxon>Mycobacteriales</taxon>
        <taxon>Nocardiaceae</taxon>
        <taxon>Nocardia</taxon>
    </lineage>
</organism>
<reference evidence="2" key="1">
    <citation type="submission" date="2022-10" db="EMBL/GenBank/DDBJ databases">
        <title>The complete genomes of actinobacterial strains from the NBC collection.</title>
        <authorList>
            <person name="Joergensen T.S."/>
            <person name="Alvarez Arevalo M."/>
            <person name="Sterndorff E.B."/>
            <person name="Faurdal D."/>
            <person name="Vuksanovic O."/>
            <person name="Mourched A.-S."/>
            <person name="Charusanti P."/>
            <person name="Shaw S."/>
            <person name="Blin K."/>
            <person name="Weber T."/>
        </authorList>
    </citation>
    <scope>NUCLEOTIDE SEQUENCE</scope>
    <source>
        <strain evidence="2">NBC_01482</strain>
    </source>
</reference>
<keyword evidence="2" id="KW-0378">Hydrolase</keyword>
<evidence type="ECO:0000256" key="1">
    <source>
        <dbReference type="SAM" id="MobiDB-lite"/>
    </source>
</evidence>
<protein>
    <submittedName>
        <fullName evidence="2">Adenine nucleotide alpha hydrolase</fullName>
    </submittedName>
</protein>
<feature type="region of interest" description="Disordered" evidence="1">
    <location>
        <begin position="252"/>
        <end position="315"/>
    </location>
</feature>
<accession>A0ABZ1YTW9</accession>
<dbReference type="PIRSF" id="PIRSF006661">
    <property type="entry name" value="PP-lp_UCP006661"/>
    <property type="match status" value="1"/>
</dbReference>
<dbReference type="EMBL" id="CP109441">
    <property type="protein sequence ID" value="WUV46473.1"/>
    <property type="molecule type" value="Genomic_DNA"/>
</dbReference>
<dbReference type="Gene3D" id="3.40.50.620">
    <property type="entry name" value="HUPs"/>
    <property type="match status" value="1"/>
</dbReference>
<sequence>MNARTTALARRLDELGPTAIAVSGGVDSMTLATFAHRHHPGRTVMYHAISAAVPPEATERVRRYAAAEGWPLHIIDSGEFADRNYLDNPVDRCFFCKEHLYGAIASRTDSTVVSGTNTDDLADFRPGLAAARRFGVVHPYVDAGIDKQGIRAIARILGLTDVADLPAAPCLASRVETGITIRPETLGSVHRVERELTDILAPQAIRCRVRSNGITIELDTDTLLAMSPGLRTRVTDLVSTIWPNRTIRIESYRQGSATTRNRPTKSEPDAPTLGHTFGQPSDESSLRHRPERDGDGHKAAANFSIGQAREDRPWT</sequence>